<organism evidence="6 7">
    <name type="scientific">Aureobasidium vineae</name>
    <dbReference type="NCBI Taxonomy" id="2773715"/>
    <lineage>
        <taxon>Eukaryota</taxon>
        <taxon>Fungi</taxon>
        <taxon>Dikarya</taxon>
        <taxon>Ascomycota</taxon>
        <taxon>Pezizomycotina</taxon>
        <taxon>Dothideomycetes</taxon>
        <taxon>Dothideomycetidae</taxon>
        <taxon>Dothideales</taxon>
        <taxon>Saccotheciaceae</taxon>
        <taxon>Aureobasidium</taxon>
    </lineage>
</organism>
<comment type="subcellular location">
    <subcellularLocation>
        <location evidence="1">Membrane</location>
        <topology evidence="1">Multi-pass membrane protein</topology>
    </subcellularLocation>
</comment>
<dbReference type="GO" id="GO:0005351">
    <property type="term" value="F:carbohydrate:proton symporter activity"/>
    <property type="evidence" value="ECO:0007669"/>
    <property type="project" value="TreeGrafter"/>
</dbReference>
<name>A0A9N8JZ67_9PEZI</name>
<evidence type="ECO:0008006" key="8">
    <source>
        <dbReference type="Google" id="ProtNLM"/>
    </source>
</evidence>
<dbReference type="SUPFAM" id="SSF103473">
    <property type="entry name" value="MFS general substrate transporter"/>
    <property type="match status" value="1"/>
</dbReference>
<keyword evidence="7" id="KW-1185">Reference proteome</keyword>
<dbReference type="InterPro" id="IPR005828">
    <property type="entry name" value="MFS_sugar_transport-like"/>
</dbReference>
<dbReference type="GO" id="GO:0016020">
    <property type="term" value="C:membrane"/>
    <property type="evidence" value="ECO:0007669"/>
    <property type="project" value="UniProtKB-SubCell"/>
</dbReference>
<dbReference type="Gene3D" id="1.20.1250.20">
    <property type="entry name" value="MFS general substrate transporter like domains"/>
    <property type="match status" value="1"/>
</dbReference>
<evidence type="ECO:0000256" key="3">
    <source>
        <dbReference type="ARBA" id="ARBA00022989"/>
    </source>
</evidence>
<evidence type="ECO:0000313" key="6">
    <source>
        <dbReference type="EMBL" id="CAD0095680.1"/>
    </source>
</evidence>
<sequence>MSRGRSDEALAILAKYHANGNAEDPLVRFQFAEMKASIALGEQKGRWSDLVSTTYYLHNILLNIGIDSPNYQNMLNGFILMVNMFEAWFWACMVDRFGRRPLFLICSTGMVCTFATWIALTAKQLENPKEKSWGKGVIAMIFFHNFFYNFAWPSLGVSYPLEILSFKIRANGLLMQNISTYVCLAISQYS</sequence>
<dbReference type="PANTHER" id="PTHR48022">
    <property type="entry name" value="PLASTIDIC GLUCOSE TRANSPORTER 4"/>
    <property type="match status" value="1"/>
</dbReference>
<comment type="caution">
    <text evidence="6">The sequence shown here is derived from an EMBL/GenBank/DDBJ whole genome shotgun (WGS) entry which is preliminary data.</text>
</comment>
<keyword evidence="2 5" id="KW-0812">Transmembrane</keyword>
<gene>
    <name evidence="6" type="ORF">AWRI4619_LOCUS8904</name>
</gene>
<protein>
    <recommendedName>
        <fullName evidence="8">Sugar transporter</fullName>
    </recommendedName>
</protein>
<evidence type="ECO:0000256" key="1">
    <source>
        <dbReference type="ARBA" id="ARBA00004141"/>
    </source>
</evidence>
<evidence type="ECO:0000256" key="4">
    <source>
        <dbReference type="ARBA" id="ARBA00023136"/>
    </source>
</evidence>
<feature type="transmembrane region" description="Helical" evidence="5">
    <location>
        <begin position="132"/>
        <end position="151"/>
    </location>
</feature>
<evidence type="ECO:0000313" key="7">
    <source>
        <dbReference type="Proteomes" id="UP000716446"/>
    </source>
</evidence>
<dbReference type="AlphaFoldDB" id="A0A9N8JZ67"/>
<dbReference type="PANTHER" id="PTHR48022:SF64">
    <property type="entry name" value="MAJOR FACILITATOR SUPERFAMILY (MFS) PROFILE DOMAIN-CONTAINING PROTEIN"/>
    <property type="match status" value="1"/>
</dbReference>
<reference evidence="6" key="1">
    <citation type="submission" date="2020-06" db="EMBL/GenBank/DDBJ databases">
        <authorList>
            <person name="Onetto C."/>
        </authorList>
    </citation>
    <scope>NUCLEOTIDE SEQUENCE</scope>
</reference>
<dbReference type="Proteomes" id="UP000716446">
    <property type="component" value="Unassembled WGS sequence"/>
</dbReference>
<dbReference type="Pfam" id="PF00083">
    <property type="entry name" value="Sugar_tr"/>
    <property type="match status" value="1"/>
</dbReference>
<dbReference type="InterPro" id="IPR036259">
    <property type="entry name" value="MFS_trans_sf"/>
</dbReference>
<proteinExistence type="predicted"/>
<evidence type="ECO:0000256" key="2">
    <source>
        <dbReference type="ARBA" id="ARBA00022692"/>
    </source>
</evidence>
<keyword evidence="4 5" id="KW-0472">Membrane</keyword>
<dbReference type="EMBL" id="CAIJEN010000016">
    <property type="protein sequence ID" value="CAD0095680.1"/>
    <property type="molecule type" value="Genomic_DNA"/>
</dbReference>
<keyword evidence="3 5" id="KW-1133">Transmembrane helix</keyword>
<feature type="transmembrane region" description="Helical" evidence="5">
    <location>
        <begin position="102"/>
        <end position="120"/>
    </location>
</feature>
<dbReference type="InterPro" id="IPR050360">
    <property type="entry name" value="MFS_Sugar_Transporters"/>
</dbReference>
<evidence type="ECO:0000256" key="5">
    <source>
        <dbReference type="SAM" id="Phobius"/>
    </source>
</evidence>
<accession>A0A9N8JZ67</accession>